<feature type="domain" description="PNPLA" evidence="5">
    <location>
        <begin position="5"/>
        <end position="189"/>
    </location>
</feature>
<dbReference type="InterPro" id="IPR016035">
    <property type="entry name" value="Acyl_Trfase/lysoPLipase"/>
</dbReference>
<dbReference type="InterPro" id="IPR050301">
    <property type="entry name" value="NTE"/>
</dbReference>
<feature type="short sequence motif" description="GXSXG" evidence="4">
    <location>
        <begin position="36"/>
        <end position="40"/>
    </location>
</feature>
<organism evidence="6 7">
    <name type="scientific">Helicobacter mastomyrinus</name>
    <dbReference type="NCBI Taxonomy" id="287948"/>
    <lineage>
        <taxon>Bacteria</taxon>
        <taxon>Pseudomonadati</taxon>
        <taxon>Campylobacterota</taxon>
        <taxon>Epsilonproteobacteria</taxon>
        <taxon>Campylobacterales</taxon>
        <taxon>Helicobacteraceae</taxon>
        <taxon>Helicobacter</taxon>
    </lineage>
</organism>
<dbReference type="PROSITE" id="PS51635">
    <property type="entry name" value="PNPLA"/>
    <property type="match status" value="1"/>
</dbReference>
<evidence type="ECO:0000256" key="1">
    <source>
        <dbReference type="ARBA" id="ARBA00022801"/>
    </source>
</evidence>
<evidence type="ECO:0000256" key="3">
    <source>
        <dbReference type="ARBA" id="ARBA00023098"/>
    </source>
</evidence>
<dbReference type="Pfam" id="PF01734">
    <property type="entry name" value="Patatin"/>
    <property type="match status" value="1"/>
</dbReference>
<dbReference type="InterPro" id="IPR002641">
    <property type="entry name" value="PNPLA_dom"/>
</dbReference>
<evidence type="ECO:0000256" key="4">
    <source>
        <dbReference type="PROSITE-ProRule" id="PRU01161"/>
    </source>
</evidence>
<name>A0ABZ3F7A3_9HELI</name>
<dbReference type="CDD" id="cd07209">
    <property type="entry name" value="Pat_hypo_Ecoli_Z1214_like"/>
    <property type="match status" value="1"/>
</dbReference>
<dbReference type="SUPFAM" id="SSF52151">
    <property type="entry name" value="FabD/lysophospholipase-like"/>
    <property type="match status" value="1"/>
</dbReference>
<feature type="active site" description="Nucleophile" evidence="4">
    <location>
        <position position="38"/>
    </location>
</feature>
<protein>
    <submittedName>
        <fullName evidence="6">Patatin-like phospholipase family protein</fullName>
    </submittedName>
</protein>
<proteinExistence type="predicted"/>
<evidence type="ECO:0000256" key="2">
    <source>
        <dbReference type="ARBA" id="ARBA00022963"/>
    </source>
</evidence>
<feature type="short sequence motif" description="DGA/G" evidence="4">
    <location>
        <begin position="176"/>
        <end position="178"/>
    </location>
</feature>
<accession>A0ABZ3F7A3</accession>
<feature type="active site" description="Proton acceptor" evidence="4">
    <location>
        <position position="176"/>
    </location>
</feature>
<sequence>MKRAIVLGGGGSKGAYQIGAWRALRELGIAYHIITGTSIGAFNGAMMVQGDYDKALALWREIDIDKVALNGLNLRTDLNYYKANLDKLLPFIKSYANNKGMDITPLKQIIESSLNDSFFTSPINYGLVSVKIPSFAPIQKPKAELNLQNLALWILASASCFPAFPVCEIEGEDYIDGGYYDKLPVNFAFELGAEEVIAIALNPNPHIYSHHPLVRTIQPIASLGGMLDFDKVSMSENVEIGYLDTLKSFGKLWGRAYSFRICKNFMQKCAFGFNRAFAFVLQSELQGTRTLPFSLHKAFEIFTPALSNRIFYLLSEDSPYISHIERVCGEDLSNIHHNSSYRMALHLIESAMAYFGDFERTKIYELEAVCEVLAKQDFEAFDVEVQMAQESDKALLGAFFGLFLAYMQ</sequence>
<dbReference type="Proteomes" id="UP001434737">
    <property type="component" value="Chromosome"/>
</dbReference>
<gene>
    <name evidence="6" type="ORF">V3I05_10000</name>
</gene>
<keyword evidence="7" id="KW-1185">Reference proteome</keyword>
<evidence type="ECO:0000313" key="6">
    <source>
        <dbReference type="EMBL" id="XAM18002.1"/>
    </source>
</evidence>
<dbReference type="RefSeq" id="WP_295702063.1">
    <property type="nucleotide sequence ID" value="NZ_CP145316.1"/>
</dbReference>
<keyword evidence="2 4" id="KW-0442">Lipid degradation</keyword>
<reference evidence="6 7" key="1">
    <citation type="submission" date="2024-02" db="EMBL/GenBank/DDBJ databases">
        <title>Genome and pathogenicity analysis of Helicobacter mastomyrinus isolated from mice.</title>
        <authorList>
            <person name="Zhu L."/>
        </authorList>
    </citation>
    <scope>NUCLEOTIDE SEQUENCE [LARGE SCALE GENOMIC DNA]</scope>
    <source>
        <strain evidence="6 7">Hm-17</strain>
    </source>
</reference>
<dbReference type="Gene3D" id="3.40.1090.10">
    <property type="entry name" value="Cytosolic phospholipase A2 catalytic domain"/>
    <property type="match status" value="2"/>
</dbReference>
<dbReference type="PANTHER" id="PTHR14226:SF57">
    <property type="entry name" value="BLR7027 PROTEIN"/>
    <property type="match status" value="1"/>
</dbReference>
<dbReference type="PANTHER" id="PTHR14226">
    <property type="entry name" value="NEUROPATHY TARGET ESTERASE/SWISS CHEESE D.MELANOGASTER"/>
    <property type="match status" value="1"/>
</dbReference>
<feature type="short sequence motif" description="GXGXXG" evidence="4">
    <location>
        <begin position="9"/>
        <end position="14"/>
    </location>
</feature>
<dbReference type="EMBL" id="CP145316">
    <property type="protein sequence ID" value="XAM18002.1"/>
    <property type="molecule type" value="Genomic_DNA"/>
</dbReference>
<evidence type="ECO:0000259" key="5">
    <source>
        <dbReference type="PROSITE" id="PS51635"/>
    </source>
</evidence>
<keyword evidence="3 4" id="KW-0443">Lipid metabolism</keyword>
<keyword evidence="1 4" id="KW-0378">Hydrolase</keyword>
<evidence type="ECO:0000313" key="7">
    <source>
        <dbReference type="Proteomes" id="UP001434737"/>
    </source>
</evidence>